<dbReference type="InterPro" id="IPR036412">
    <property type="entry name" value="HAD-like_sf"/>
</dbReference>
<keyword evidence="2" id="KW-0808">Transferase</keyword>
<accession>E1Y3U0</accession>
<evidence type="ECO:0000313" key="3">
    <source>
        <dbReference type="Proteomes" id="UP000006684"/>
    </source>
</evidence>
<keyword evidence="2" id="KW-0418">Kinase</keyword>
<dbReference type="OrthoDB" id="9497at10239"/>
<proteinExistence type="predicted"/>
<feature type="domain" description="Polynucleotide kinase PNKP phosphatase" evidence="1">
    <location>
        <begin position="3"/>
        <end position="145"/>
    </location>
</feature>
<keyword evidence="3" id="KW-1185">Reference proteome</keyword>
<sequence>MKNVIIWDLDGTLSDGTHRIHLLPTKDYGNTKSWEAFNLASGDDAPFQDNIELMNSLRHCGYDIVILTGRSDIAREITEKWLADHGCQYDALIMRPFDDHRRDIDFKREELEAIGIDNILCAFDDAEHVVKFMRSLGITCHQVTHYEIKHAHVKSHEENEGEA</sequence>
<dbReference type="GO" id="GO:0016301">
    <property type="term" value="F:kinase activity"/>
    <property type="evidence" value="ECO:0007669"/>
    <property type="project" value="UniProtKB-KW"/>
</dbReference>
<dbReference type="KEGG" id="vg:14006757"/>
<evidence type="ECO:0000313" key="2">
    <source>
        <dbReference type="EMBL" id="CBW54792.1"/>
    </source>
</evidence>
<dbReference type="Gene3D" id="3.40.50.1000">
    <property type="entry name" value="HAD superfamily/HAD-like"/>
    <property type="match status" value="1"/>
</dbReference>
<dbReference type="GeneID" id="14006757"/>
<organism evidence="2 3">
    <name type="scientific">Pantoea phage LIMElight</name>
    <dbReference type="NCBI Taxonomy" id="881915"/>
    <lineage>
        <taxon>Viruses</taxon>
        <taxon>Duplodnaviria</taxon>
        <taxon>Heunggongvirae</taxon>
        <taxon>Uroviricota</taxon>
        <taxon>Caudoviricetes</taxon>
        <taxon>Autographivirales</taxon>
        <taxon>Autoscriptoviridae</taxon>
        <taxon>Slopekvirinae</taxon>
        <taxon>Limelightvirus</taxon>
        <taxon>Limelightvirus limelight</taxon>
    </lineage>
</organism>
<dbReference type="Proteomes" id="UP000006684">
    <property type="component" value="Segment"/>
</dbReference>
<dbReference type="EMBL" id="FR687252">
    <property type="protein sequence ID" value="CBW54792.1"/>
    <property type="molecule type" value="Genomic_DNA"/>
</dbReference>
<evidence type="ECO:0000259" key="1">
    <source>
        <dbReference type="Pfam" id="PF25109"/>
    </source>
</evidence>
<dbReference type="SUPFAM" id="SSF56784">
    <property type="entry name" value="HAD-like"/>
    <property type="match status" value="1"/>
</dbReference>
<dbReference type="Pfam" id="PF25109">
    <property type="entry name" value="HAD_PNKP"/>
    <property type="match status" value="1"/>
</dbReference>
<dbReference type="InterPro" id="IPR056782">
    <property type="entry name" value="HAD_PNKP"/>
</dbReference>
<name>E1Y3U0_9CAUD</name>
<reference evidence="3" key="1">
    <citation type="journal article" date="2011" name="Appl. Environ. Microbiol.">
        <title>Bacteriophages LIMElight and LIMEzero of Pantoea agglomerans, belonging to the "phiKMV-like viruses".</title>
        <authorList>
            <person name="Adriaenssens E.M."/>
            <person name="Ceyssens P.J."/>
            <person name="Dunon V."/>
            <person name="Ackermann H.W."/>
            <person name="Van Vaerenbergh J."/>
            <person name="Maes M."/>
            <person name="De Proft M."/>
            <person name="Lavigne R."/>
        </authorList>
    </citation>
    <scope>NUCLEOTIDE SEQUENCE [LARGE SCALE GENOMIC DNA]</scope>
</reference>
<dbReference type="InterPro" id="IPR023214">
    <property type="entry name" value="HAD_sf"/>
</dbReference>
<dbReference type="RefSeq" id="YP_007002887.1">
    <property type="nucleotide sequence ID" value="NC_019454.1"/>
</dbReference>
<protein>
    <submittedName>
        <fullName evidence="2">Putative polynucleotide 5' kinase/3' phosphatase</fullName>
    </submittedName>
</protein>